<dbReference type="RefSeq" id="WP_006720845.1">
    <property type="nucleotide sequence ID" value="NZ_CP085935.1"/>
</dbReference>
<dbReference type="InterPro" id="IPR014628">
    <property type="entry name" value="Man6P_isomerase_Firm_short"/>
</dbReference>
<evidence type="ECO:0000256" key="2">
    <source>
        <dbReference type="ARBA" id="ARBA00022833"/>
    </source>
</evidence>
<name>B6GAU2_9ACTN</name>
<evidence type="ECO:0000256" key="5">
    <source>
        <dbReference type="PIRSR" id="PIRSR036894-1"/>
    </source>
</evidence>
<dbReference type="Proteomes" id="UP000003560">
    <property type="component" value="Unassembled WGS sequence"/>
</dbReference>
<feature type="active site" evidence="6">
    <location>
        <position position="192"/>
    </location>
</feature>
<reference evidence="9 10" key="1">
    <citation type="submission" date="2008-10" db="EMBL/GenBank/DDBJ databases">
        <title>Draft genome sequence of Collinsella stercoris (DSM 13279).</title>
        <authorList>
            <person name="Sudarsanam P."/>
            <person name="Ley R."/>
            <person name="Guruge J."/>
            <person name="Turnbaugh P.J."/>
            <person name="Mahowald M."/>
            <person name="Liep D."/>
            <person name="Gordon J."/>
        </authorList>
    </citation>
    <scope>NUCLEOTIDE SEQUENCE [LARGE SCALE GENOMIC DNA]</scope>
    <source>
        <strain evidence="9 10">DSM 13279</strain>
    </source>
</reference>
<feature type="binding site" evidence="5">
    <location>
        <position position="115"/>
    </location>
    <ligand>
        <name>Zn(2+)</name>
        <dbReference type="ChEBI" id="CHEBI:29105"/>
    </ligand>
</feature>
<dbReference type="InterPro" id="IPR011051">
    <property type="entry name" value="RmlC_Cupin_sf"/>
</dbReference>
<dbReference type="GO" id="GO:0008270">
    <property type="term" value="F:zinc ion binding"/>
    <property type="evidence" value="ECO:0007669"/>
    <property type="project" value="InterPro"/>
</dbReference>
<comment type="caution">
    <text evidence="9">The sequence shown here is derived from an EMBL/GenBank/DDBJ whole genome shotgun (WGS) entry which is preliminary data.</text>
</comment>
<feature type="binding site" evidence="5">
    <location>
        <position position="172"/>
    </location>
    <ligand>
        <name>Zn(2+)</name>
        <dbReference type="ChEBI" id="CHEBI:29105"/>
    </ligand>
</feature>
<feature type="domain" description="Mannose-6-phosphate isomerase cupin" evidence="8">
    <location>
        <begin position="238"/>
        <end position="309"/>
    </location>
</feature>
<keyword evidence="1 5" id="KW-0479">Metal-binding</keyword>
<accession>B6GAU2</accession>
<dbReference type="SUPFAM" id="SSF51182">
    <property type="entry name" value="RmlC-like cupins"/>
    <property type="match status" value="1"/>
</dbReference>
<reference evidence="9 10" key="2">
    <citation type="submission" date="2008-10" db="EMBL/GenBank/DDBJ databases">
        <authorList>
            <person name="Fulton L."/>
            <person name="Clifton S."/>
            <person name="Fulton B."/>
            <person name="Xu J."/>
            <person name="Minx P."/>
            <person name="Pepin K.H."/>
            <person name="Johnson M."/>
            <person name="Thiruvilangam P."/>
            <person name="Bhonagiri V."/>
            <person name="Nash W.E."/>
            <person name="Mardis E.R."/>
            <person name="Wilson R.K."/>
        </authorList>
    </citation>
    <scope>NUCLEOTIDE SEQUENCE [LARGE SCALE GENOMIC DNA]</scope>
    <source>
        <strain evidence="9 10">DSM 13279</strain>
    </source>
</reference>
<keyword evidence="10" id="KW-1185">Reference proteome</keyword>
<dbReference type="OrthoDB" id="9808275at2"/>
<dbReference type="InterPro" id="IPR046457">
    <property type="entry name" value="PMI_typeI_cat"/>
</dbReference>
<organism evidence="9 10">
    <name type="scientific">Collinsella stercoris DSM 13279</name>
    <dbReference type="NCBI Taxonomy" id="445975"/>
    <lineage>
        <taxon>Bacteria</taxon>
        <taxon>Bacillati</taxon>
        <taxon>Actinomycetota</taxon>
        <taxon>Coriobacteriia</taxon>
        <taxon>Coriobacteriales</taxon>
        <taxon>Coriobacteriaceae</taxon>
        <taxon>Collinsella</taxon>
    </lineage>
</organism>
<dbReference type="Pfam" id="PF21621">
    <property type="entry name" value="MPI_cupin_dom"/>
    <property type="match status" value="1"/>
</dbReference>
<dbReference type="InterPro" id="IPR049071">
    <property type="entry name" value="MPI_cupin_dom"/>
</dbReference>
<dbReference type="InterPro" id="IPR014710">
    <property type="entry name" value="RmlC-like_jellyroll"/>
</dbReference>
<evidence type="ECO:0000259" key="8">
    <source>
        <dbReference type="Pfam" id="PF21621"/>
    </source>
</evidence>
<dbReference type="EMBL" id="ABXJ01000068">
    <property type="protein sequence ID" value="EEA90618.1"/>
    <property type="molecule type" value="Genomic_DNA"/>
</dbReference>
<evidence type="ECO:0000256" key="1">
    <source>
        <dbReference type="ARBA" id="ARBA00022723"/>
    </source>
</evidence>
<evidence type="ECO:0000256" key="6">
    <source>
        <dbReference type="PIRSR" id="PIRSR036894-2"/>
    </source>
</evidence>
<dbReference type="Gene3D" id="2.60.120.10">
    <property type="entry name" value="Jelly Rolls"/>
    <property type="match status" value="2"/>
</dbReference>
<keyword evidence="9" id="KW-0413">Isomerase</keyword>
<dbReference type="HOGENOM" id="CLU_020529_0_0_11"/>
<dbReference type="PANTHER" id="PTHR42742">
    <property type="entry name" value="TRANSCRIPTIONAL REPRESSOR MPRA"/>
    <property type="match status" value="1"/>
</dbReference>
<dbReference type="PIRSF" id="PIRSF036894">
    <property type="entry name" value="PMI_Firm_short"/>
    <property type="match status" value="1"/>
</dbReference>
<dbReference type="GO" id="GO:0005975">
    <property type="term" value="P:carbohydrate metabolic process"/>
    <property type="evidence" value="ECO:0007669"/>
    <property type="project" value="InterPro"/>
</dbReference>
<comment type="cofactor">
    <cofactor evidence="5">
        <name>Zn(2+)</name>
        <dbReference type="ChEBI" id="CHEBI:29105"/>
    </cofactor>
    <text evidence="5">Binds 1 zinc ion per subunit.</text>
</comment>
<dbReference type="GeneID" id="98001865"/>
<dbReference type="Pfam" id="PF20511">
    <property type="entry name" value="PMI_typeI_cat"/>
    <property type="match status" value="1"/>
</dbReference>
<protein>
    <recommendedName>
        <fullName evidence="3">Phosphohexomutase</fullName>
    </recommendedName>
    <alternativeName>
        <fullName evidence="4">Phosphomannose isomerase</fullName>
    </alternativeName>
</protein>
<dbReference type="CDD" id="cd07010">
    <property type="entry name" value="cupin_PMI_type_I_N_bac"/>
    <property type="match status" value="1"/>
</dbReference>
<evidence type="ECO:0000256" key="3">
    <source>
        <dbReference type="ARBA" id="ARBA00029741"/>
    </source>
</evidence>
<sequence length="310" mass="33819">MDSIIKLVPDFKGKIWGGRRMAEDFGYEIPDGPVGECWAISAHPNGDDAIASGEYAGKTLSWLWANHRELFGNCESDVFPLLVKIIDAADDLSIQVHPDDAYASEHENGSLGKKECWYVLSADEGGTIVVGQNARSREEFAQMVEEGRWGELLNEIPVHAGDFFQIDPGCVHAIKGGTVILETQQSSDVTYRVYDYDRPGDDGKLRPLHLEQSLDVIDYAMQAPESGEVTQPEVDGVTVLVSNDCYTVERLRVAGKLTFATPYPFTCVSVIEGEGTVNGEPVVKGSHLLALAACDELVLTGDMTVITSHL</sequence>
<gene>
    <name evidence="9" type="primary">manA</name>
    <name evidence="9" type="ORF">COLSTE_01192</name>
</gene>
<feature type="binding site" evidence="5">
    <location>
        <position position="97"/>
    </location>
    <ligand>
        <name>Zn(2+)</name>
        <dbReference type="ChEBI" id="CHEBI:29105"/>
    </ligand>
</feature>
<dbReference type="PANTHER" id="PTHR42742:SF3">
    <property type="entry name" value="FRUCTOKINASE"/>
    <property type="match status" value="1"/>
</dbReference>
<proteinExistence type="predicted"/>
<dbReference type="GO" id="GO:0004476">
    <property type="term" value="F:mannose-6-phosphate isomerase activity"/>
    <property type="evidence" value="ECO:0007669"/>
    <property type="project" value="InterPro"/>
</dbReference>
<feature type="domain" description="Phosphomannose isomerase type I catalytic" evidence="7">
    <location>
        <begin position="5"/>
        <end position="104"/>
    </location>
</feature>
<dbReference type="AlphaFoldDB" id="B6GAU2"/>
<evidence type="ECO:0000256" key="4">
    <source>
        <dbReference type="ARBA" id="ARBA00030762"/>
    </source>
</evidence>
<evidence type="ECO:0000313" key="10">
    <source>
        <dbReference type="Proteomes" id="UP000003560"/>
    </source>
</evidence>
<dbReference type="eggNOG" id="COG1482">
    <property type="taxonomic scope" value="Bacteria"/>
</dbReference>
<dbReference type="InterPro" id="IPR051804">
    <property type="entry name" value="Carb_Metab_Reg_Kinase/Isom"/>
</dbReference>
<evidence type="ECO:0000313" key="9">
    <source>
        <dbReference type="EMBL" id="EEA90618.1"/>
    </source>
</evidence>
<keyword evidence="2 5" id="KW-0862">Zinc</keyword>
<dbReference type="STRING" id="445975.COLSTE_01192"/>
<evidence type="ECO:0000259" key="7">
    <source>
        <dbReference type="Pfam" id="PF20511"/>
    </source>
</evidence>